<dbReference type="AlphaFoldDB" id="A0A835IF88"/>
<protein>
    <submittedName>
        <fullName evidence="6">Uncharacterized protein</fullName>
    </submittedName>
</protein>
<dbReference type="PANTHER" id="PTHR48068">
    <property type="entry name" value="TAF9 RNA POLYMERASE II, TATA BOX-BINDING PROTEIN (TBP)-ASSOCIATED FACTOR"/>
    <property type="match status" value="1"/>
</dbReference>
<dbReference type="Proteomes" id="UP000631114">
    <property type="component" value="Unassembled WGS sequence"/>
</dbReference>
<evidence type="ECO:0000313" key="7">
    <source>
        <dbReference type="Proteomes" id="UP000631114"/>
    </source>
</evidence>
<name>A0A835IF88_9MAGN</name>
<evidence type="ECO:0000256" key="1">
    <source>
        <dbReference type="ARBA" id="ARBA00004123"/>
    </source>
</evidence>
<keyword evidence="4" id="KW-0539">Nucleus</keyword>
<reference evidence="6 7" key="1">
    <citation type="submission" date="2020-10" db="EMBL/GenBank/DDBJ databases">
        <title>The Coptis chinensis genome and diversification of protoberbering-type alkaloids.</title>
        <authorList>
            <person name="Wang B."/>
            <person name="Shu S."/>
            <person name="Song C."/>
            <person name="Liu Y."/>
        </authorList>
    </citation>
    <scope>NUCLEOTIDE SEQUENCE [LARGE SCALE GENOMIC DNA]</scope>
    <source>
        <strain evidence="6">HL-2020</strain>
        <tissue evidence="6">Leaf</tissue>
    </source>
</reference>
<dbReference type="OrthoDB" id="341924at2759"/>
<keyword evidence="3" id="KW-0804">Transcription</keyword>
<feature type="compositionally biased region" description="Basic and acidic residues" evidence="5">
    <location>
        <begin position="99"/>
        <end position="110"/>
    </location>
</feature>
<dbReference type="GO" id="GO:0003713">
    <property type="term" value="F:transcription coactivator activity"/>
    <property type="evidence" value="ECO:0007669"/>
    <property type="project" value="TreeGrafter"/>
</dbReference>
<dbReference type="EMBL" id="JADFTS010000003">
    <property type="protein sequence ID" value="KAF9616860.1"/>
    <property type="molecule type" value="Genomic_DNA"/>
</dbReference>
<keyword evidence="2" id="KW-0805">Transcription regulation</keyword>
<feature type="region of interest" description="Disordered" evidence="5">
    <location>
        <begin position="72"/>
        <end position="117"/>
    </location>
</feature>
<dbReference type="Pfam" id="PF02291">
    <property type="entry name" value="TFIID-31kDa"/>
    <property type="match status" value="1"/>
</dbReference>
<dbReference type="InterPro" id="IPR051431">
    <property type="entry name" value="TFIID_subunit_9"/>
</dbReference>
<dbReference type="GO" id="GO:0000124">
    <property type="term" value="C:SAGA complex"/>
    <property type="evidence" value="ECO:0007669"/>
    <property type="project" value="TreeGrafter"/>
</dbReference>
<proteinExistence type="predicted"/>
<gene>
    <name evidence="6" type="ORF">IFM89_032710</name>
</gene>
<sequence length="171" mass="19480">MKLWATNEVRAKSKLVFLEEVKKVKKSNGQVLAINEVLLELARIRNKNPLLKSIAGSGIPLPPEEDTLISPNYQFAIPKKHRPQAAEETEEDDVGADENPPREQKTDPQRQKTPQRVSFPLVADVGSRRNKRQKKDVKITTFHFHHHLFNSRFPSFSYLEPLIGYGFGLGN</sequence>
<accession>A0A835IF88</accession>
<dbReference type="GO" id="GO:0005669">
    <property type="term" value="C:transcription factor TFIID complex"/>
    <property type="evidence" value="ECO:0007669"/>
    <property type="project" value="TreeGrafter"/>
</dbReference>
<evidence type="ECO:0000313" key="6">
    <source>
        <dbReference type="EMBL" id="KAF9616860.1"/>
    </source>
</evidence>
<evidence type="ECO:0000256" key="4">
    <source>
        <dbReference type="ARBA" id="ARBA00023242"/>
    </source>
</evidence>
<dbReference type="GO" id="GO:0051123">
    <property type="term" value="P:RNA polymerase II preinitiation complex assembly"/>
    <property type="evidence" value="ECO:0007669"/>
    <property type="project" value="TreeGrafter"/>
</dbReference>
<evidence type="ECO:0000256" key="3">
    <source>
        <dbReference type="ARBA" id="ARBA00023163"/>
    </source>
</evidence>
<dbReference type="Gene3D" id="3.10.20.10">
    <property type="match status" value="1"/>
</dbReference>
<keyword evidence="7" id="KW-1185">Reference proteome</keyword>
<organism evidence="6 7">
    <name type="scientific">Coptis chinensis</name>
    <dbReference type="NCBI Taxonomy" id="261450"/>
    <lineage>
        <taxon>Eukaryota</taxon>
        <taxon>Viridiplantae</taxon>
        <taxon>Streptophyta</taxon>
        <taxon>Embryophyta</taxon>
        <taxon>Tracheophyta</taxon>
        <taxon>Spermatophyta</taxon>
        <taxon>Magnoliopsida</taxon>
        <taxon>Ranunculales</taxon>
        <taxon>Ranunculaceae</taxon>
        <taxon>Coptidoideae</taxon>
        <taxon>Coptis</taxon>
    </lineage>
</organism>
<dbReference type="PANTHER" id="PTHR48068:SF4">
    <property type="entry name" value="TATA-BOX BINDING PROTEIN ASSOCIATED FACTOR 9"/>
    <property type="match status" value="1"/>
</dbReference>
<comment type="subcellular location">
    <subcellularLocation>
        <location evidence="1">Nucleus</location>
    </subcellularLocation>
</comment>
<evidence type="ECO:0000256" key="2">
    <source>
        <dbReference type="ARBA" id="ARBA00023015"/>
    </source>
</evidence>
<feature type="compositionally biased region" description="Acidic residues" evidence="5">
    <location>
        <begin position="87"/>
        <end position="96"/>
    </location>
</feature>
<dbReference type="InterPro" id="IPR003162">
    <property type="entry name" value="TFIID-31"/>
</dbReference>
<comment type="caution">
    <text evidence="6">The sequence shown here is derived from an EMBL/GenBank/DDBJ whole genome shotgun (WGS) entry which is preliminary data.</text>
</comment>
<evidence type="ECO:0000256" key="5">
    <source>
        <dbReference type="SAM" id="MobiDB-lite"/>
    </source>
</evidence>
<dbReference type="GO" id="GO:0016251">
    <property type="term" value="F:RNA polymerase II general transcription initiation factor activity"/>
    <property type="evidence" value="ECO:0007669"/>
    <property type="project" value="TreeGrafter"/>
</dbReference>